<dbReference type="InterPro" id="IPR001394">
    <property type="entry name" value="Peptidase_C19_UCH"/>
</dbReference>
<dbReference type="EMBL" id="JAPFFF010000005">
    <property type="protein sequence ID" value="KAK8888994.1"/>
    <property type="molecule type" value="Genomic_DNA"/>
</dbReference>
<gene>
    <name evidence="2" type="ORF">M9Y10_033735</name>
</gene>
<dbReference type="InterPro" id="IPR050164">
    <property type="entry name" value="Peptidase_C19"/>
</dbReference>
<dbReference type="PROSITE" id="PS00973">
    <property type="entry name" value="USP_2"/>
    <property type="match status" value="1"/>
</dbReference>
<dbReference type="InterPro" id="IPR038765">
    <property type="entry name" value="Papain-like_cys_pep_sf"/>
</dbReference>
<comment type="caution">
    <text evidence="2">The sequence shown here is derived from an EMBL/GenBank/DDBJ whole genome shotgun (WGS) entry which is preliminary data.</text>
</comment>
<dbReference type="InterPro" id="IPR018200">
    <property type="entry name" value="USP_CS"/>
</dbReference>
<feature type="domain" description="USP" evidence="1">
    <location>
        <begin position="1103"/>
        <end position="1399"/>
    </location>
</feature>
<dbReference type="SUPFAM" id="SSF54001">
    <property type="entry name" value="Cysteine proteinases"/>
    <property type="match status" value="1"/>
</dbReference>
<keyword evidence="3" id="KW-1185">Reference proteome</keyword>
<dbReference type="InterPro" id="IPR028889">
    <property type="entry name" value="USP"/>
</dbReference>
<dbReference type="Proteomes" id="UP001470230">
    <property type="component" value="Unassembled WGS sequence"/>
</dbReference>
<evidence type="ECO:0000313" key="2">
    <source>
        <dbReference type="EMBL" id="KAK8888994.1"/>
    </source>
</evidence>
<protein>
    <recommendedName>
        <fullName evidence="1">USP domain-containing protein</fullName>
    </recommendedName>
</protein>
<dbReference type="Gene3D" id="3.90.70.10">
    <property type="entry name" value="Cysteine proteinases"/>
    <property type="match status" value="1"/>
</dbReference>
<dbReference type="PANTHER" id="PTHR24006">
    <property type="entry name" value="UBIQUITIN CARBOXYL-TERMINAL HYDROLASE"/>
    <property type="match status" value="1"/>
</dbReference>
<proteinExistence type="predicted"/>
<accession>A0ABR2KD32</accession>
<evidence type="ECO:0000313" key="3">
    <source>
        <dbReference type="Proteomes" id="UP001470230"/>
    </source>
</evidence>
<evidence type="ECO:0000259" key="1">
    <source>
        <dbReference type="PROSITE" id="PS50235"/>
    </source>
</evidence>
<organism evidence="2 3">
    <name type="scientific">Tritrichomonas musculus</name>
    <dbReference type="NCBI Taxonomy" id="1915356"/>
    <lineage>
        <taxon>Eukaryota</taxon>
        <taxon>Metamonada</taxon>
        <taxon>Parabasalia</taxon>
        <taxon>Tritrichomonadida</taxon>
        <taxon>Tritrichomonadidae</taxon>
        <taxon>Tritrichomonas</taxon>
    </lineage>
</organism>
<name>A0ABR2KD32_9EUKA</name>
<dbReference type="Pfam" id="PF00443">
    <property type="entry name" value="UCH"/>
    <property type="match status" value="1"/>
</dbReference>
<sequence length="1656" mass="193075">MSDPLDAFNKWCDEIPNYLIANNMNLMNNLVYFDQVLDNYRANFILCDPYQQFTDKFVTITVPNVLSKILDLPTLDPQIYSKIIFILAKYIDIPAQLIIRNIPFYKQYSTIPDNIYILSSNFMKSNANARKDIQQTVKDYPYSVIKEWLQKSPVIDWDMFHYIIGYFTFIYKYIALDDCLAVIWPIFKSLINCTVENPLIINRSTFHLDLSYLFMLSLETHYFHDVSQLLIRMALIFIKIISDIPFINNLIIFLELCQKKKGVDLIMSKILIDDEFDKFLSSPKTPINILKKSHLAVLNYDKNIIIKTIKAVNITEDDAFSRFTAIYLIFSNSFKNLDTSVRGEVFSSILNGKSCYNQRILLVFLVKLLDEKEELPVQVIDGIIEYLYKFLDLLFYVASEEIKNILFASRLLIFLIKHSNEKNSFIVFTQFSENNPIYLKILKNEDYNQILLKNDLYSFIFYLRCIEMSGSKFTTESIKNIWDQILENHDKLIFFVNSFETNGIMLFTAESIKLFVNLLIHQDLSKLSKLMINLIVDVVYMLDESQKTKAIDKSIRITSFNLLGMDELFKCYLIASNNETFNCVKMHLLNIWNNCDIGISAERNEALSEYMLKNANNDEQFIRCFNFLYDFVVATSNFYLLEDIGYSHLKKQKEILQKKSLKLTIDLIQANKNQNESKLETLRGSMNFSPSDLCSVLKNRAKLKFKCKNILNVRYFGKILNSNSTLEMNGITNGSTIQVEYDFIDKMCDDYKYLEFYMPQMLMNCVPIYQKGLDLLHSENLDNNLASSILRFIYYLPISSQLDSLLDASDVISKAINESLNIYERELFLHVLYYSIDDKRIHNMLVQSQFYKTLINVFLDKKLNTSCFKLALSILMKIWPENDDFINNQLNKFINKIISLMIDKEIKSRKLINICGDTLLTINKYDSYKKIMNDEIKANIMNIVANTQWKIFGKVISQLQNKNEIFNILIPHLDEFSVKEDRHQFFFDAIFSAIDNEAKDIKVLSDFALSHLYNYGKSVFLSLCEFIMTRPELYTLIDIQQFFKYIEENEISPHIFKFINELYQKVPDKQNEISRIVSNYISIELPEYNINEDFTLKKRPLGSGIRNLSNTCYLNSSLQLLFSIKSFRTTLLKDEKLSTDWQKKLQAFFAVKEFGLLPVVDPSDFVNNFSMMGSKINISEQQDAVEFLLSLIDGLPAELSSFFNGSLTNIFSGINYPYSSSNVEKFFCLSLDVDGCESLEISLKRFVQSEIVNDYKVQDLNESITVKKTTLIKDLPKVLLIQLRRFVYNFKTANREKLNSYLSFPLSIDMSEYCIGSNDEKYVLTGFILHSGNADCGHFHYVGYNRELKEWIDYNDSITFLYQIANLEQDAFGSNIASSNDSDSIMRNQCAYILIYEKVENDAANYELKEENLQNHLREAIKFEKIKTRRISCVMSDDFYNLAMNFDDITFLYNYFTKTMLHMNNVERCTAVKDKLQNLMKGNKINSQLVIELLENDKISTVTPIIYIKNDRIIQTWIDFLKFVIRNSESGESYCFVTTFLNCIDIFKDSPSQAKYFAEIGKEILVFPDSLIIAQSQEWNIKFLIVLVRTIQNLMKADNINYVDIDLFFEDLILMAPIIEKNQKELLNSLDAFVSILKPKTQKLYNDLMCALAARI</sequence>
<dbReference type="PANTHER" id="PTHR24006:SF827">
    <property type="entry name" value="UBIQUITIN CARBOXYL-TERMINAL HYDROLASE 34"/>
    <property type="match status" value="1"/>
</dbReference>
<reference evidence="2 3" key="1">
    <citation type="submission" date="2024-04" db="EMBL/GenBank/DDBJ databases">
        <title>Tritrichomonas musculus Genome.</title>
        <authorList>
            <person name="Alves-Ferreira E."/>
            <person name="Grigg M."/>
            <person name="Lorenzi H."/>
            <person name="Galac M."/>
        </authorList>
    </citation>
    <scope>NUCLEOTIDE SEQUENCE [LARGE SCALE GENOMIC DNA]</scope>
    <source>
        <strain evidence="2 3">EAF2021</strain>
    </source>
</reference>
<dbReference type="PROSITE" id="PS50235">
    <property type="entry name" value="USP_3"/>
    <property type="match status" value="1"/>
</dbReference>